<evidence type="ECO:0000259" key="10">
    <source>
        <dbReference type="Pfam" id="PF00345"/>
    </source>
</evidence>
<evidence type="ECO:0000256" key="4">
    <source>
        <dbReference type="ARBA" id="ARBA00022729"/>
    </source>
</evidence>
<dbReference type="InterPro" id="IPR016147">
    <property type="entry name" value="Pili_assmbl_chaperone_N"/>
</dbReference>
<name>A0A1S8CN61_9GAMM</name>
<comment type="caution">
    <text evidence="12">The sequence shown here is derived from an EMBL/GenBank/DDBJ whole genome shotgun (WGS) entry which is preliminary data.</text>
</comment>
<evidence type="ECO:0000313" key="13">
    <source>
        <dbReference type="Proteomes" id="UP000216021"/>
    </source>
</evidence>
<evidence type="ECO:0000256" key="3">
    <source>
        <dbReference type="ARBA" id="ARBA00022558"/>
    </source>
</evidence>
<gene>
    <name evidence="12" type="ORF">BMI79_03945</name>
</gene>
<evidence type="ECO:0000256" key="7">
    <source>
        <dbReference type="ARBA" id="ARBA00023319"/>
    </source>
</evidence>
<evidence type="ECO:0000256" key="5">
    <source>
        <dbReference type="ARBA" id="ARBA00022764"/>
    </source>
</evidence>
<proteinExistence type="inferred from homology"/>
<dbReference type="GO" id="GO:0030288">
    <property type="term" value="C:outer membrane-bounded periplasmic space"/>
    <property type="evidence" value="ECO:0007669"/>
    <property type="project" value="InterPro"/>
</dbReference>
<dbReference type="Pfam" id="PF02753">
    <property type="entry name" value="PapD_C"/>
    <property type="match status" value="1"/>
</dbReference>
<dbReference type="Pfam" id="PF00345">
    <property type="entry name" value="PapD_N"/>
    <property type="match status" value="1"/>
</dbReference>
<evidence type="ECO:0000256" key="9">
    <source>
        <dbReference type="SAM" id="SignalP"/>
    </source>
</evidence>
<evidence type="ECO:0000256" key="6">
    <source>
        <dbReference type="ARBA" id="ARBA00023186"/>
    </source>
</evidence>
<dbReference type="AlphaFoldDB" id="A0A1S8CN61"/>
<dbReference type="OrthoDB" id="9131059at2"/>
<dbReference type="SUPFAM" id="SSF49584">
    <property type="entry name" value="Periplasmic chaperone C-domain"/>
    <property type="match status" value="1"/>
</dbReference>
<keyword evidence="6 8" id="KW-0143">Chaperone</keyword>
<dbReference type="PROSITE" id="PS51257">
    <property type="entry name" value="PROKAR_LIPOPROTEIN"/>
    <property type="match status" value="1"/>
</dbReference>
<keyword evidence="5" id="KW-0574">Periplasm</keyword>
<dbReference type="Gene3D" id="2.60.40.10">
    <property type="entry name" value="Immunoglobulins"/>
    <property type="match status" value="2"/>
</dbReference>
<dbReference type="InterPro" id="IPR001829">
    <property type="entry name" value="Pili_assmbl_chaperone_bac"/>
</dbReference>
<feature type="domain" description="Pili assembly chaperone C-terminal" evidence="11">
    <location>
        <begin position="161"/>
        <end position="215"/>
    </location>
</feature>
<evidence type="ECO:0000256" key="8">
    <source>
        <dbReference type="RuleBase" id="RU003918"/>
    </source>
</evidence>
<evidence type="ECO:0000313" key="12">
    <source>
        <dbReference type="EMBL" id="OMQ25831.1"/>
    </source>
</evidence>
<accession>A0A1S8CN61</accession>
<keyword evidence="13" id="KW-1185">Reference proteome</keyword>
<comment type="subcellular location">
    <subcellularLocation>
        <location evidence="1 8">Periplasm</location>
    </subcellularLocation>
</comment>
<feature type="domain" description="Pili assembly chaperone N-terminal" evidence="10">
    <location>
        <begin position="21"/>
        <end position="138"/>
    </location>
</feature>
<feature type="signal peptide" evidence="9">
    <location>
        <begin position="1"/>
        <end position="19"/>
    </location>
</feature>
<dbReference type="InterPro" id="IPR008962">
    <property type="entry name" value="PapD-like_sf"/>
</dbReference>
<dbReference type="PANTHER" id="PTHR30251:SF2">
    <property type="entry name" value="FIMBRIAL CHAPERONE YADV-RELATED"/>
    <property type="match status" value="1"/>
</dbReference>
<sequence>MRQACTFAMLALFSCAAPASVALNGTRVIYLSDSKDVSLQVDNVGTTSVVLQNWIDDGNADAKPATIKVPFLLSPLISRVDPGKGQRLRLIYTGNNLPIDRESLFWLNVQEVPAKDDNNRVQLVLRNRIKLFYRPASLQGSANDTIKVLTWSTQDSNLLANNPTPYYVSFAYLSVNGKKLEGAMIAPRSTQVFTLPGHAGSKVSGSFVNDYGAIIPFEAFVK</sequence>
<dbReference type="STRING" id="2034155.BMI79_03945"/>
<dbReference type="SUPFAM" id="SSF49354">
    <property type="entry name" value="PapD-like"/>
    <property type="match status" value="1"/>
</dbReference>
<dbReference type="PANTHER" id="PTHR30251">
    <property type="entry name" value="PILUS ASSEMBLY CHAPERONE"/>
    <property type="match status" value="1"/>
</dbReference>
<evidence type="ECO:0000256" key="2">
    <source>
        <dbReference type="ARBA" id="ARBA00007399"/>
    </source>
</evidence>
<reference evidence="12 13" key="1">
    <citation type="submission" date="2016-11" db="EMBL/GenBank/DDBJ databases">
        <title>Rahnella oryzae sp. nov., isolated from rice root.</title>
        <authorList>
            <person name="Zhang X.-X."/>
            <person name="Zhang J."/>
        </authorList>
    </citation>
    <scope>NUCLEOTIDE SEQUENCE [LARGE SCALE GENOMIC DNA]</scope>
    <source>
        <strain evidence="12 13">J11-6</strain>
    </source>
</reference>
<dbReference type="InterPro" id="IPR013783">
    <property type="entry name" value="Ig-like_fold"/>
</dbReference>
<dbReference type="EMBL" id="MOXD01000002">
    <property type="protein sequence ID" value="OMQ25831.1"/>
    <property type="molecule type" value="Genomic_DNA"/>
</dbReference>
<dbReference type="Proteomes" id="UP000216021">
    <property type="component" value="Unassembled WGS sequence"/>
</dbReference>
<dbReference type="InterPro" id="IPR018046">
    <property type="entry name" value="Pili_assmbl_chaperone_CS"/>
</dbReference>
<keyword evidence="7" id="KW-0393">Immunoglobulin domain</keyword>
<dbReference type="InterPro" id="IPR036316">
    <property type="entry name" value="Pili_assmbl_chap_C_dom_sf"/>
</dbReference>
<dbReference type="PRINTS" id="PR00969">
    <property type="entry name" value="CHAPERONPILI"/>
</dbReference>
<dbReference type="InterPro" id="IPR050643">
    <property type="entry name" value="Periplasmic_pilus_chap"/>
</dbReference>
<protein>
    <submittedName>
        <fullName evidence="12">Pilus assembly protein PapD</fullName>
    </submittedName>
</protein>
<feature type="chain" id="PRO_5013091534" evidence="9">
    <location>
        <begin position="20"/>
        <end position="222"/>
    </location>
</feature>
<comment type="similarity">
    <text evidence="2 8">Belongs to the periplasmic pilus chaperone family.</text>
</comment>
<evidence type="ECO:0000256" key="1">
    <source>
        <dbReference type="ARBA" id="ARBA00004418"/>
    </source>
</evidence>
<keyword evidence="4 9" id="KW-0732">Signal</keyword>
<dbReference type="GO" id="GO:0071555">
    <property type="term" value="P:cell wall organization"/>
    <property type="evidence" value="ECO:0007669"/>
    <property type="project" value="InterPro"/>
</dbReference>
<evidence type="ECO:0000259" key="11">
    <source>
        <dbReference type="Pfam" id="PF02753"/>
    </source>
</evidence>
<dbReference type="InterPro" id="IPR016148">
    <property type="entry name" value="Pili_assmbl_chaperone_C"/>
</dbReference>
<organism evidence="12 13">
    <name type="scientific">Serratia oryzae</name>
    <dbReference type="NCBI Taxonomy" id="2034155"/>
    <lineage>
        <taxon>Bacteria</taxon>
        <taxon>Pseudomonadati</taxon>
        <taxon>Pseudomonadota</taxon>
        <taxon>Gammaproteobacteria</taxon>
        <taxon>Enterobacterales</taxon>
        <taxon>Yersiniaceae</taxon>
        <taxon>Serratia</taxon>
    </lineage>
</organism>
<keyword evidence="3" id="KW-1029">Fimbrium biogenesis</keyword>
<dbReference type="PROSITE" id="PS00635">
    <property type="entry name" value="PILI_CHAPERONE"/>
    <property type="match status" value="1"/>
</dbReference>